<feature type="region of interest" description="Disordered" evidence="14">
    <location>
        <begin position="362"/>
        <end position="399"/>
    </location>
</feature>
<keyword evidence="5" id="KW-0808">Transferase</keyword>
<feature type="compositionally biased region" description="Basic and acidic residues" evidence="14">
    <location>
        <begin position="377"/>
        <end position="390"/>
    </location>
</feature>
<keyword evidence="8" id="KW-0460">Magnesium</keyword>
<name>A0A2D0Q0G6_ICTPU</name>
<evidence type="ECO:0000256" key="14">
    <source>
        <dbReference type="SAM" id="MobiDB-lite"/>
    </source>
</evidence>
<dbReference type="GO" id="GO:0005634">
    <property type="term" value="C:nucleus"/>
    <property type="evidence" value="ECO:0007669"/>
    <property type="project" value="TreeGrafter"/>
</dbReference>
<dbReference type="InterPro" id="IPR026610">
    <property type="entry name" value="Hen1"/>
</dbReference>
<keyword evidence="10" id="KW-0943">RNA-mediated gene silencing</keyword>
<dbReference type="OrthoDB" id="2154311at2759"/>
<keyword evidence="15" id="KW-1185">Reference proteome</keyword>
<keyword evidence="6" id="KW-0949">S-adenosyl-L-methionine</keyword>
<gene>
    <name evidence="16" type="primary">henmt1</name>
</gene>
<evidence type="ECO:0000256" key="2">
    <source>
        <dbReference type="ARBA" id="ARBA00009026"/>
    </source>
</evidence>
<comment type="similarity">
    <text evidence="2">Belongs to the methyltransferase superfamily. HEN1 family.</text>
</comment>
<dbReference type="InterPro" id="IPR029063">
    <property type="entry name" value="SAM-dependent_MTases_sf"/>
</dbReference>
<evidence type="ECO:0000313" key="16">
    <source>
        <dbReference type="RefSeq" id="XP_017311176.1"/>
    </source>
</evidence>
<dbReference type="Gene3D" id="3.40.50.150">
    <property type="entry name" value="Vaccinia Virus protein VP39"/>
    <property type="match status" value="1"/>
</dbReference>
<reference evidence="16" key="2">
    <citation type="submission" date="2025-08" db="UniProtKB">
        <authorList>
            <consortium name="RefSeq"/>
        </authorList>
    </citation>
    <scope>IDENTIFICATION</scope>
    <source>
        <tissue evidence="16">Blood</tissue>
    </source>
</reference>
<dbReference type="Proteomes" id="UP000221080">
    <property type="component" value="Chromosome 25"/>
</dbReference>
<evidence type="ECO:0000256" key="6">
    <source>
        <dbReference type="ARBA" id="ARBA00022691"/>
    </source>
</evidence>
<feature type="compositionally biased region" description="Acidic residues" evidence="14">
    <location>
        <begin position="363"/>
        <end position="376"/>
    </location>
</feature>
<evidence type="ECO:0000256" key="1">
    <source>
        <dbReference type="ARBA" id="ARBA00001946"/>
    </source>
</evidence>
<comment type="catalytic activity">
    <reaction evidence="13">
        <text>small RNA 3'-end nucleotide + S-adenosyl-L-methionine = small RNA 3'-end 2'-O-methylnucleotide + S-adenosyl-L-homocysteine + H(+)</text>
        <dbReference type="Rhea" id="RHEA:37887"/>
        <dbReference type="Rhea" id="RHEA-COMP:10415"/>
        <dbReference type="Rhea" id="RHEA-COMP:10416"/>
        <dbReference type="ChEBI" id="CHEBI:15378"/>
        <dbReference type="ChEBI" id="CHEBI:57856"/>
        <dbReference type="ChEBI" id="CHEBI:59789"/>
        <dbReference type="ChEBI" id="CHEBI:74896"/>
        <dbReference type="ChEBI" id="CHEBI:74898"/>
        <dbReference type="EC" id="2.1.1.386"/>
    </reaction>
</comment>
<dbReference type="CTD" id="113802"/>
<dbReference type="STRING" id="7998.ENSIPUP00000030594"/>
<dbReference type="RefSeq" id="XP_017311176.1">
    <property type="nucleotide sequence ID" value="XM_017455687.3"/>
</dbReference>
<evidence type="ECO:0000256" key="13">
    <source>
        <dbReference type="ARBA" id="ARBA00048418"/>
    </source>
</evidence>
<evidence type="ECO:0000256" key="8">
    <source>
        <dbReference type="ARBA" id="ARBA00022842"/>
    </source>
</evidence>
<dbReference type="PANTHER" id="PTHR21404:SF3">
    <property type="entry name" value="SMALL RNA 2'-O-METHYLTRANSFERASE"/>
    <property type="match status" value="1"/>
</dbReference>
<dbReference type="AlphaFoldDB" id="A0A2D0Q0G6"/>
<dbReference type="GO" id="GO:0001510">
    <property type="term" value="P:RNA methylation"/>
    <property type="evidence" value="ECO:0007669"/>
    <property type="project" value="InterPro"/>
</dbReference>
<dbReference type="EC" id="2.1.1.386" evidence="12"/>
<dbReference type="GO" id="GO:0005737">
    <property type="term" value="C:cytoplasm"/>
    <property type="evidence" value="ECO:0007669"/>
    <property type="project" value="TreeGrafter"/>
</dbReference>
<evidence type="ECO:0000256" key="7">
    <source>
        <dbReference type="ARBA" id="ARBA00022723"/>
    </source>
</evidence>
<evidence type="ECO:0000256" key="10">
    <source>
        <dbReference type="ARBA" id="ARBA00023158"/>
    </source>
</evidence>
<dbReference type="FunFam" id="3.40.50.150:FF:000124">
    <property type="entry name" value="HEN methyltransferase 1"/>
    <property type="match status" value="1"/>
</dbReference>
<dbReference type="GO" id="GO:0046872">
    <property type="term" value="F:metal ion binding"/>
    <property type="evidence" value="ECO:0007669"/>
    <property type="project" value="UniProtKB-KW"/>
</dbReference>
<evidence type="ECO:0000256" key="12">
    <source>
        <dbReference type="ARBA" id="ARBA00035025"/>
    </source>
</evidence>
<keyword evidence="7" id="KW-0479">Metal-binding</keyword>
<dbReference type="Pfam" id="PF13489">
    <property type="entry name" value="Methyltransf_23"/>
    <property type="match status" value="1"/>
</dbReference>
<dbReference type="GO" id="GO:0034587">
    <property type="term" value="P:piRNA processing"/>
    <property type="evidence" value="ECO:0007669"/>
    <property type="project" value="TreeGrafter"/>
</dbReference>
<proteinExistence type="inferred from homology"/>
<dbReference type="GO" id="GO:0030422">
    <property type="term" value="P:siRNA processing"/>
    <property type="evidence" value="ECO:0007669"/>
    <property type="project" value="TreeGrafter"/>
</dbReference>
<dbReference type="GO" id="GO:0090486">
    <property type="term" value="F:small RNA 2'-O-methyltransferase activity"/>
    <property type="evidence" value="ECO:0007669"/>
    <property type="project" value="UniProtKB-EC"/>
</dbReference>
<accession>A0A2D0Q0G6</accession>
<dbReference type="SUPFAM" id="SSF53335">
    <property type="entry name" value="S-adenosyl-L-methionine-dependent methyltransferases"/>
    <property type="match status" value="1"/>
</dbReference>
<evidence type="ECO:0000256" key="4">
    <source>
        <dbReference type="ARBA" id="ARBA00022603"/>
    </source>
</evidence>
<evidence type="ECO:0000256" key="11">
    <source>
        <dbReference type="ARBA" id="ARBA00029981"/>
    </source>
</evidence>
<evidence type="ECO:0000313" key="15">
    <source>
        <dbReference type="Proteomes" id="UP000221080"/>
    </source>
</evidence>
<keyword evidence="9" id="KW-0694">RNA-binding</keyword>
<evidence type="ECO:0000256" key="9">
    <source>
        <dbReference type="ARBA" id="ARBA00022884"/>
    </source>
</evidence>
<dbReference type="PANTHER" id="PTHR21404">
    <property type="entry name" value="HEN1"/>
    <property type="match status" value="1"/>
</dbReference>
<evidence type="ECO:0000256" key="3">
    <source>
        <dbReference type="ARBA" id="ARBA00021330"/>
    </source>
</evidence>
<dbReference type="KEGG" id="ipu:108257722"/>
<comment type="cofactor">
    <cofactor evidence="1">
        <name>Mg(2+)</name>
        <dbReference type="ChEBI" id="CHEBI:18420"/>
    </cofactor>
</comment>
<keyword evidence="4" id="KW-0489">Methyltransferase</keyword>
<sequence>MSRREAGEMLRSRMRSFFSSPLYIQRHQFVIEFIKKSRPRTVLDLGCCECSLLRKLRFHRHSVELLAGVDIDSAAIRQNMYALAPLMAEHLQPDARPLTIKLYHGSITETEPCTKGFDLITCIEVMEHLQLWEVERFSEVLFEYMQPRTVIISTPNAEFNPLLPGVTGFRHNDHKFEWTRAQFQAWADGVCRKYGYSVEFTGVGETPGEIRDVGFCSQIGVFQRAGDLNAQRNNTEEEPTVYQLLYRVTYPSLCDNNIFQRTLISEVLYRAEQLKKEWLGGQEGEQWDFTSCKLMLPSEEARQAREEEEVYRQESCICVPLLRVWSGSKVQALCSNIQQLRAILLVDLRVQLDADRNAIMLPDDYEEEEDQEEMDEGEKAECVSRSVNDHVEEDWESEL</sequence>
<dbReference type="GO" id="GO:0003723">
    <property type="term" value="F:RNA binding"/>
    <property type="evidence" value="ECO:0007669"/>
    <property type="project" value="UniProtKB-KW"/>
</dbReference>
<organism evidence="15 16">
    <name type="scientific">Ictalurus punctatus</name>
    <name type="common">Channel catfish</name>
    <name type="synonym">Silurus punctatus</name>
    <dbReference type="NCBI Taxonomy" id="7998"/>
    <lineage>
        <taxon>Eukaryota</taxon>
        <taxon>Metazoa</taxon>
        <taxon>Chordata</taxon>
        <taxon>Craniata</taxon>
        <taxon>Vertebrata</taxon>
        <taxon>Euteleostomi</taxon>
        <taxon>Actinopterygii</taxon>
        <taxon>Neopterygii</taxon>
        <taxon>Teleostei</taxon>
        <taxon>Ostariophysi</taxon>
        <taxon>Siluriformes</taxon>
        <taxon>Ictaluridae</taxon>
        <taxon>Ictalurus</taxon>
    </lineage>
</organism>
<dbReference type="GeneID" id="108257722"/>
<evidence type="ECO:0000256" key="5">
    <source>
        <dbReference type="ARBA" id="ARBA00022679"/>
    </source>
</evidence>
<reference evidence="15" key="1">
    <citation type="journal article" date="2016" name="Nat. Commun.">
        <title>The channel catfish genome sequence provides insights into the evolution of scale formation in teleosts.</title>
        <authorList>
            <person name="Liu Z."/>
            <person name="Liu S."/>
            <person name="Yao J."/>
            <person name="Bao L."/>
            <person name="Zhang J."/>
            <person name="Li Y."/>
            <person name="Jiang C."/>
            <person name="Sun L."/>
            <person name="Wang R."/>
            <person name="Zhang Y."/>
            <person name="Zhou T."/>
            <person name="Zeng Q."/>
            <person name="Fu Q."/>
            <person name="Gao S."/>
            <person name="Li N."/>
            <person name="Koren S."/>
            <person name="Jiang Y."/>
            <person name="Zimin A."/>
            <person name="Xu P."/>
            <person name="Phillippy A.M."/>
            <person name="Geng X."/>
            <person name="Song L."/>
            <person name="Sun F."/>
            <person name="Li C."/>
            <person name="Wang X."/>
            <person name="Chen A."/>
            <person name="Jin Y."/>
            <person name="Yuan Z."/>
            <person name="Yang Y."/>
            <person name="Tan S."/>
            <person name="Peatman E."/>
            <person name="Lu J."/>
            <person name="Qin Z."/>
            <person name="Dunham R."/>
            <person name="Li Z."/>
            <person name="Sonstegard T."/>
            <person name="Feng J."/>
            <person name="Danzmann R.G."/>
            <person name="Schroeder S."/>
            <person name="Scheffler B."/>
            <person name="Duke M.V."/>
            <person name="Ballard L."/>
            <person name="Kucuktas H."/>
            <person name="Kaltenboeck L."/>
            <person name="Liu H."/>
            <person name="Armbruster J."/>
            <person name="Xie Y."/>
            <person name="Kirby M.L."/>
            <person name="Tian Y."/>
            <person name="Flanagan M.E."/>
            <person name="Mu W."/>
            <person name="Waldbieser G.C."/>
        </authorList>
    </citation>
    <scope>NUCLEOTIDE SEQUENCE [LARGE SCALE GENOMIC DNA]</scope>
    <source>
        <strain evidence="15">SDA103</strain>
    </source>
</reference>
<protein>
    <recommendedName>
        <fullName evidence="3">Small RNA 2'-O-methyltransferase</fullName>
        <ecNumber evidence="12">2.1.1.386</ecNumber>
    </recommendedName>
    <alternativeName>
        <fullName evidence="11">HEN1 methyltransferase homolog 1</fullName>
    </alternativeName>
</protein>